<proteinExistence type="predicted"/>
<comment type="caution">
    <text evidence="1">The sequence shown here is derived from an EMBL/GenBank/DDBJ whole genome shotgun (WGS) entry which is preliminary data.</text>
</comment>
<evidence type="ECO:0000313" key="2">
    <source>
        <dbReference type="Proteomes" id="UP000236370"/>
    </source>
</evidence>
<organism evidence="1 2">
    <name type="scientific">Pan troglodytes</name>
    <name type="common">Chimpanzee</name>
    <dbReference type="NCBI Taxonomy" id="9598"/>
    <lineage>
        <taxon>Eukaryota</taxon>
        <taxon>Metazoa</taxon>
        <taxon>Chordata</taxon>
        <taxon>Craniata</taxon>
        <taxon>Vertebrata</taxon>
        <taxon>Euteleostomi</taxon>
        <taxon>Mammalia</taxon>
        <taxon>Eutheria</taxon>
        <taxon>Euarchontoglires</taxon>
        <taxon>Primates</taxon>
        <taxon>Haplorrhini</taxon>
        <taxon>Catarrhini</taxon>
        <taxon>Hominidae</taxon>
        <taxon>Pan</taxon>
    </lineage>
</organism>
<evidence type="ECO:0000313" key="1">
    <source>
        <dbReference type="EMBL" id="PNI66622.1"/>
    </source>
</evidence>
<dbReference type="EMBL" id="NBAG03000236">
    <property type="protein sequence ID" value="PNI66622.1"/>
    <property type="molecule type" value="Genomic_DNA"/>
</dbReference>
<sequence>MADDKVAILTDDEEEQKRKYVLADPFNGISREPEPPSNETPS</sequence>
<reference evidence="1 2" key="1">
    <citation type="submission" date="2017-12" db="EMBL/GenBank/DDBJ databases">
        <title>High-resolution comparative analysis of great ape genomes.</title>
        <authorList>
            <person name="Pollen A."/>
            <person name="Hastie A."/>
            <person name="Hormozdiari F."/>
            <person name="Dougherty M."/>
            <person name="Liu R."/>
            <person name="Chaisson M."/>
            <person name="Hoppe E."/>
            <person name="Hill C."/>
            <person name="Pang A."/>
            <person name="Hillier L."/>
            <person name="Baker C."/>
            <person name="Armstrong J."/>
            <person name="Shendure J."/>
            <person name="Paten B."/>
            <person name="Wilson R."/>
            <person name="Chao H."/>
            <person name="Schneider V."/>
            <person name="Ventura M."/>
            <person name="Kronenberg Z."/>
            <person name="Murali S."/>
            <person name="Gordon D."/>
            <person name="Cantsilieris S."/>
            <person name="Munson K."/>
            <person name="Nelson B."/>
            <person name="Raja A."/>
            <person name="Underwood J."/>
            <person name="Diekhans M."/>
            <person name="Fiddes I."/>
            <person name="Haussler D."/>
            <person name="Eichler E."/>
        </authorList>
    </citation>
    <scope>NUCLEOTIDE SEQUENCE [LARGE SCALE GENOMIC DNA]</scope>
    <source>
        <strain evidence="1">Yerkes chimp pedigree #C0471</strain>
    </source>
</reference>
<protein>
    <submittedName>
        <fullName evidence="1">MFSD6 isoform 3</fullName>
    </submittedName>
</protein>
<dbReference type="Proteomes" id="UP000236370">
    <property type="component" value="Unassembled WGS sequence"/>
</dbReference>
<name>A0A2J8N4D7_PANTR</name>
<dbReference type="AlphaFoldDB" id="A0A2J8N4D7"/>
<gene>
    <name evidence="1" type="ORF">CK820_G0014680</name>
</gene>
<feature type="non-terminal residue" evidence="1">
    <location>
        <position position="42"/>
    </location>
</feature>
<accession>A0A2J8N4D7</accession>